<dbReference type="InterPro" id="IPR012816">
    <property type="entry name" value="NADAR"/>
</dbReference>
<dbReference type="Gene3D" id="1.10.357.40">
    <property type="entry name" value="YbiA-like"/>
    <property type="match status" value="1"/>
</dbReference>
<evidence type="ECO:0000259" key="1">
    <source>
        <dbReference type="Pfam" id="PF08719"/>
    </source>
</evidence>
<accession>A0A6C0CH79</accession>
<dbReference type="EMBL" id="MN739404">
    <property type="protein sequence ID" value="QHT03039.1"/>
    <property type="molecule type" value="Genomic_DNA"/>
</dbReference>
<organism evidence="2">
    <name type="scientific">viral metagenome</name>
    <dbReference type="NCBI Taxonomy" id="1070528"/>
    <lineage>
        <taxon>unclassified sequences</taxon>
        <taxon>metagenomes</taxon>
        <taxon>organismal metagenomes</taxon>
    </lineage>
</organism>
<sequence length="174" mass="20298">MTSIASIVSENTDEKFYENENGVYFKSSYPSQWYLTDFIIDGKTYNCCEKYMMAEKARFFKDFETESLIMACDEPKQQKIYGRSVKNFDEDAWNTVADYIVYCANLAKFSQNEDLKRKLLSTGDKIFVECSPYDKIWGNGLNITDTLHTHQENWEGTNRLGKAIMKVRDTLRAM</sequence>
<evidence type="ECO:0000313" key="2">
    <source>
        <dbReference type="EMBL" id="QHT03039.1"/>
    </source>
</evidence>
<name>A0A6C0CH79_9ZZZZ</name>
<reference evidence="2" key="1">
    <citation type="journal article" date="2020" name="Nature">
        <title>Giant virus diversity and host interactions through global metagenomics.</title>
        <authorList>
            <person name="Schulz F."/>
            <person name="Roux S."/>
            <person name="Paez-Espino D."/>
            <person name="Jungbluth S."/>
            <person name="Walsh D.A."/>
            <person name="Denef V.J."/>
            <person name="McMahon K.D."/>
            <person name="Konstantinidis K.T."/>
            <person name="Eloe-Fadrosh E.A."/>
            <person name="Kyrpides N.C."/>
            <person name="Woyke T."/>
        </authorList>
    </citation>
    <scope>NUCLEOTIDE SEQUENCE</scope>
    <source>
        <strain evidence="2">GVMAG-M-3300020727-4</strain>
    </source>
</reference>
<dbReference type="CDD" id="cd15457">
    <property type="entry name" value="NADAR"/>
    <property type="match status" value="1"/>
</dbReference>
<dbReference type="InterPro" id="IPR037238">
    <property type="entry name" value="YbiA-like_sf"/>
</dbReference>
<dbReference type="SUPFAM" id="SSF143990">
    <property type="entry name" value="YbiA-like"/>
    <property type="match status" value="1"/>
</dbReference>
<feature type="domain" description="NADAR" evidence="1">
    <location>
        <begin position="26"/>
        <end position="172"/>
    </location>
</feature>
<dbReference type="NCBIfam" id="TIGR02464">
    <property type="entry name" value="ribofla_fusion"/>
    <property type="match status" value="1"/>
</dbReference>
<protein>
    <recommendedName>
        <fullName evidence="1">NADAR domain-containing protein</fullName>
    </recommendedName>
</protein>
<proteinExistence type="predicted"/>
<dbReference type="AlphaFoldDB" id="A0A6C0CH79"/>
<dbReference type="Pfam" id="PF08719">
    <property type="entry name" value="NADAR"/>
    <property type="match status" value="1"/>
</dbReference>